<dbReference type="PRINTS" id="PR01438">
    <property type="entry name" value="UNVRSLSTRESS"/>
</dbReference>
<evidence type="ECO:0000256" key="2">
    <source>
        <dbReference type="SAM" id="MobiDB-lite"/>
    </source>
</evidence>
<evidence type="ECO:0000313" key="4">
    <source>
        <dbReference type="EMBL" id="MBB0243317.1"/>
    </source>
</evidence>
<feature type="domain" description="UspA" evidence="3">
    <location>
        <begin position="187"/>
        <end position="306"/>
    </location>
</feature>
<evidence type="ECO:0000313" key="5">
    <source>
        <dbReference type="Proteomes" id="UP000538929"/>
    </source>
</evidence>
<evidence type="ECO:0000259" key="3">
    <source>
        <dbReference type="Pfam" id="PF00582"/>
    </source>
</evidence>
<dbReference type="SUPFAM" id="SSF52402">
    <property type="entry name" value="Adenine nucleotide alpha hydrolases-like"/>
    <property type="match status" value="2"/>
</dbReference>
<evidence type="ECO:0000256" key="1">
    <source>
        <dbReference type="ARBA" id="ARBA00008791"/>
    </source>
</evidence>
<dbReference type="EMBL" id="VKHT01000063">
    <property type="protein sequence ID" value="MBB0243317.1"/>
    <property type="molecule type" value="Genomic_DNA"/>
</dbReference>
<organism evidence="4 5">
    <name type="scientific">Streptomyces alkaliphilus</name>
    <dbReference type="NCBI Taxonomy" id="1472722"/>
    <lineage>
        <taxon>Bacteria</taxon>
        <taxon>Bacillati</taxon>
        <taxon>Actinomycetota</taxon>
        <taxon>Actinomycetes</taxon>
        <taxon>Kitasatosporales</taxon>
        <taxon>Streptomycetaceae</taxon>
        <taxon>Streptomyces</taxon>
    </lineage>
</organism>
<comment type="similarity">
    <text evidence="1">Belongs to the universal stress protein A family.</text>
</comment>
<dbReference type="PANTHER" id="PTHR46268">
    <property type="entry name" value="STRESS RESPONSE PROTEIN NHAX"/>
    <property type="match status" value="1"/>
</dbReference>
<dbReference type="InterPro" id="IPR006015">
    <property type="entry name" value="Universal_stress_UspA"/>
</dbReference>
<comment type="caution">
    <text evidence="4">The sequence shown here is derived from an EMBL/GenBank/DDBJ whole genome shotgun (WGS) entry which is preliminary data.</text>
</comment>
<reference evidence="5" key="1">
    <citation type="submission" date="2019-10" db="EMBL/GenBank/DDBJ databases">
        <title>Streptomyces sp. nov., a novel actinobacterium isolated from alkaline environment.</title>
        <authorList>
            <person name="Golinska P."/>
        </authorList>
    </citation>
    <scope>NUCLEOTIDE SEQUENCE [LARGE SCALE GENOMIC DNA]</scope>
    <source>
        <strain evidence="5">DSM 42118</strain>
    </source>
</reference>
<dbReference type="InterPro" id="IPR006016">
    <property type="entry name" value="UspA"/>
</dbReference>
<accession>A0A7W3TAS6</accession>
<dbReference type="RefSeq" id="WP_182605011.1">
    <property type="nucleotide sequence ID" value="NZ_VKHT01000063.1"/>
</dbReference>
<dbReference type="PANTHER" id="PTHR46268:SF6">
    <property type="entry name" value="UNIVERSAL STRESS PROTEIN UP12"/>
    <property type="match status" value="1"/>
</dbReference>
<gene>
    <name evidence="4" type="ORF">FNQ90_04120</name>
</gene>
<dbReference type="InterPro" id="IPR014729">
    <property type="entry name" value="Rossmann-like_a/b/a_fold"/>
</dbReference>
<dbReference type="Proteomes" id="UP000538929">
    <property type="component" value="Unassembled WGS sequence"/>
</dbReference>
<sequence length="308" mass="32433">MSDTIQGTGIREHDPGVIGSATAIVPDDVPVRRGDTGPPGGRVLVGVDGSEHSLRALEIAAADAARRGAALEVLCGWPWDREPGPAGRSAESGRMRYRATRAVVEEAANRARAHHPGLRVVSSLTTESAPRALVHFGRSAALTVVGARGYGGFAGLLIGSVSLRVASHTEGPLLVVRRDPPRPAGAVLVGIESEADTDAVAFGFEEARRRGVPLQLLHAWPHTEDGDTAQEVPRLAAAPFRDAHPDTVVQPVHVTGRPAPVLVEASRTASVLILATHRRPRRLGLRLGPVTHAVLQHAHCPVLLVPVT</sequence>
<dbReference type="AlphaFoldDB" id="A0A7W3TAS6"/>
<proteinExistence type="inferred from homology"/>
<feature type="domain" description="UspA" evidence="3">
    <location>
        <begin position="42"/>
        <end position="177"/>
    </location>
</feature>
<protein>
    <submittedName>
        <fullName evidence="4">Universal stress protein</fullName>
    </submittedName>
</protein>
<dbReference type="Pfam" id="PF00582">
    <property type="entry name" value="Usp"/>
    <property type="match status" value="2"/>
</dbReference>
<keyword evidence="5" id="KW-1185">Reference proteome</keyword>
<dbReference type="Gene3D" id="3.40.50.620">
    <property type="entry name" value="HUPs"/>
    <property type="match status" value="2"/>
</dbReference>
<name>A0A7W3TAS6_9ACTN</name>
<feature type="region of interest" description="Disordered" evidence="2">
    <location>
        <begin position="1"/>
        <end position="21"/>
    </location>
</feature>